<protein>
    <submittedName>
        <fullName evidence="1">Uncharacterized protein</fullName>
    </submittedName>
</protein>
<evidence type="ECO:0000313" key="2">
    <source>
        <dbReference type="Proteomes" id="UP000297245"/>
    </source>
</evidence>
<evidence type="ECO:0000313" key="1">
    <source>
        <dbReference type="EMBL" id="THU97371.1"/>
    </source>
</evidence>
<dbReference type="EMBL" id="ML179157">
    <property type="protein sequence ID" value="THU97371.1"/>
    <property type="molecule type" value="Genomic_DNA"/>
</dbReference>
<accession>A0A4S8M5U4</accession>
<dbReference type="OrthoDB" id="3051534at2759"/>
<name>A0A4S8M5U4_DENBC</name>
<gene>
    <name evidence="1" type="ORF">K435DRAFT_796580</name>
</gene>
<dbReference type="Proteomes" id="UP000297245">
    <property type="component" value="Unassembled WGS sequence"/>
</dbReference>
<organism evidence="1 2">
    <name type="scientific">Dendrothele bispora (strain CBS 962.96)</name>
    <dbReference type="NCBI Taxonomy" id="1314807"/>
    <lineage>
        <taxon>Eukaryota</taxon>
        <taxon>Fungi</taxon>
        <taxon>Dikarya</taxon>
        <taxon>Basidiomycota</taxon>
        <taxon>Agaricomycotina</taxon>
        <taxon>Agaricomycetes</taxon>
        <taxon>Agaricomycetidae</taxon>
        <taxon>Agaricales</taxon>
        <taxon>Agaricales incertae sedis</taxon>
        <taxon>Dendrothele</taxon>
    </lineage>
</organism>
<sequence length="169" mass="18247">MKTSLLELHLVQNFLPVTTRLPPDAVILLQKVPSGDLATFKTPAKQAISVANGQGYFCKSITASAAMSEVMALLAQNQQFMLALFAQQQAQAAQKTPEEPKAPEFPVFTSNPVPPSKSLLDLFPSVPQNTLLDIAWHNFLPFDLRKLNAHLQDNSDAVSGNTSSSGSIS</sequence>
<proteinExistence type="predicted"/>
<dbReference type="AlphaFoldDB" id="A0A4S8M5U4"/>
<reference evidence="1 2" key="1">
    <citation type="journal article" date="2019" name="Nat. Ecol. Evol.">
        <title>Megaphylogeny resolves global patterns of mushroom evolution.</title>
        <authorList>
            <person name="Varga T."/>
            <person name="Krizsan K."/>
            <person name="Foldi C."/>
            <person name="Dima B."/>
            <person name="Sanchez-Garcia M."/>
            <person name="Sanchez-Ramirez S."/>
            <person name="Szollosi G.J."/>
            <person name="Szarkandi J.G."/>
            <person name="Papp V."/>
            <person name="Albert L."/>
            <person name="Andreopoulos W."/>
            <person name="Angelini C."/>
            <person name="Antonin V."/>
            <person name="Barry K.W."/>
            <person name="Bougher N.L."/>
            <person name="Buchanan P."/>
            <person name="Buyck B."/>
            <person name="Bense V."/>
            <person name="Catcheside P."/>
            <person name="Chovatia M."/>
            <person name="Cooper J."/>
            <person name="Damon W."/>
            <person name="Desjardin D."/>
            <person name="Finy P."/>
            <person name="Geml J."/>
            <person name="Haridas S."/>
            <person name="Hughes K."/>
            <person name="Justo A."/>
            <person name="Karasinski D."/>
            <person name="Kautmanova I."/>
            <person name="Kiss B."/>
            <person name="Kocsube S."/>
            <person name="Kotiranta H."/>
            <person name="LaButti K.M."/>
            <person name="Lechner B.E."/>
            <person name="Liimatainen K."/>
            <person name="Lipzen A."/>
            <person name="Lukacs Z."/>
            <person name="Mihaltcheva S."/>
            <person name="Morgado L.N."/>
            <person name="Niskanen T."/>
            <person name="Noordeloos M.E."/>
            <person name="Ohm R.A."/>
            <person name="Ortiz-Santana B."/>
            <person name="Ovrebo C."/>
            <person name="Racz N."/>
            <person name="Riley R."/>
            <person name="Savchenko A."/>
            <person name="Shiryaev A."/>
            <person name="Soop K."/>
            <person name="Spirin V."/>
            <person name="Szebenyi C."/>
            <person name="Tomsovsky M."/>
            <person name="Tulloss R.E."/>
            <person name="Uehling J."/>
            <person name="Grigoriev I.V."/>
            <person name="Vagvolgyi C."/>
            <person name="Papp T."/>
            <person name="Martin F.M."/>
            <person name="Miettinen O."/>
            <person name="Hibbett D.S."/>
            <person name="Nagy L.G."/>
        </authorList>
    </citation>
    <scope>NUCLEOTIDE SEQUENCE [LARGE SCALE GENOMIC DNA]</scope>
    <source>
        <strain evidence="1 2">CBS 962.96</strain>
    </source>
</reference>
<keyword evidence="2" id="KW-1185">Reference proteome</keyword>